<organism evidence="3 4">
    <name type="scientific">Dyella acidisoli</name>
    <dbReference type="NCBI Taxonomy" id="1867834"/>
    <lineage>
        <taxon>Bacteria</taxon>
        <taxon>Pseudomonadati</taxon>
        <taxon>Pseudomonadota</taxon>
        <taxon>Gammaproteobacteria</taxon>
        <taxon>Lysobacterales</taxon>
        <taxon>Rhodanobacteraceae</taxon>
        <taxon>Dyella</taxon>
    </lineage>
</organism>
<dbReference type="InterPro" id="IPR005119">
    <property type="entry name" value="LysR_subst-bd"/>
</dbReference>
<dbReference type="EMBL" id="BSOB01000005">
    <property type="protein sequence ID" value="GLQ91518.1"/>
    <property type="molecule type" value="Genomic_DNA"/>
</dbReference>
<dbReference type="PANTHER" id="PTHR30537">
    <property type="entry name" value="HTH-TYPE TRANSCRIPTIONAL REGULATOR"/>
    <property type="match status" value="1"/>
</dbReference>
<evidence type="ECO:0000313" key="4">
    <source>
        <dbReference type="Proteomes" id="UP001156670"/>
    </source>
</evidence>
<dbReference type="Proteomes" id="UP001156670">
    <property type="component" value="Unassembled WGS sequence"/>
</dbReference>
<feature type="domain" description="LysR substrate-binding" evidence="2">
    <location>
        <begin position="64"/>
        <end position="174"/>
    </location>
</feature>
<protein>
    <recommendedName>
        <fullName evidence="2">LysR substrate-binding domain-containing protein</fullName>
    </recommendedName>
</protein>
<dbReference type="RefSeq" id="WP_284319287.1">
    <property type="nucleotide sequence ID" value="NZ_BSOB01000005.1"/>
</dbReference>
<reference evidence="4" key="1">
    <citation type="journal article" date="2019" name="Int. J. Syst. Evol. Microbiol.">
        <title>The Global Catalogue of Microorganisms (GCM) 10K type strain sequencing project: providing services to taxonomists for standard genome sequencing and annotation.</title>
        <authorList>
            <consortium name="The Broad Institute Genomics Platform"/>
            <consortium name="The Broad Institute Genome Sequencing Center for Infectious Disease"/>
            <person name="Wu L."/>
            <person name="Ma J."/>
        </authorList>
    </citation>
    <scope>NUCLEOTIDE SEQUENCE [LARGE SCALE GENOMIC DNA]</scope>
    <source>
        <strain evidence="4">NBRC 111980</strain>
    </source>
</reference>
<name>A0ABQ5XIN2_9GAMM</name>
<dbReference type="PANTHER" id="PTHR30537:SF5">
    <property type="entry name" value="HTH-TYPE TRANSCRIPTIONAL ACTIVATOR TTDR-RELATED"/>
    <property type="match status" value="1"/>
</dbReference>
<dbReference type="Pfam" id="PF03466">
    <property type="entry name" value="LysR_substrate"/>
    <property type="match status" value="1"/>
</dbReference>
<proteinExistence type="inferred from homology"/>
<comment type="similarity">
    <text evidence="1">Belongs to the LysR transcriptional regulatory family.</text>
</comment>
<sequence>MDSGIRIKKIWQDERALELEITTNSADFLFCIQVYVGHEELTDLAKGLALFKGDIQSGTFASCPGDLVSHECITYEGYAAADRWEFRFERTSQLIQVASRLTVNSAEAAVIAAIADAGIARVLSDQVAKPLRSGALVRLLQAFEPTPMPASLVYPQQRQVPLKLRAFLDFATPRLRQRLGYENAKIS</sequence>
<dbReference type="InterPro" id="IPR058163">
    <property type="entry name" value="LysR-type_TF_proteobact-type"/>
</dbReference>
<keyword evidence="4" id="KW-1185">Reference proteome</keyword>
<dbReference type="Gene3D" id="3.40.190.290">
    <property type="match status" value="1"/>
</dbReference>
<comment type="caution">
    <text evidence="3">The sequence shown here is derived from an EMBL/GenBank/DDBJ whole genome shotgun (WGS) entry which is preliminary data.</text>
</comment>
<dbReference type="SUPFAM" id="SSF53850">
    <property type="entry name" value="Periplasmic binding protein-like II"/>
    <property type="match status" value="1"/>
</dbReference>
<evidence type="ECO:0000259" key="2">
    <source>
        <dbReference type="Pfam" id="PF03466"/>
    </source>
</evidence>
<accession>A0ABQ5XIN2</accession>
<gene>
    <name evidence="3" type="ORF">GCM10007901_04680</name>
</gene>
<evidence type="ECO:0000256" key="1">
    <source>
        <dbReference type="ARBA" id="ARBA00009437"/>
    </source>
</evidence>
<evidence type="ECO:0000313" key="3">
    <source>
        <dbReference type="EMBL" id="GLQ91518.1"/>
    </source>
</evidence>